<name>A0ACB8SNU4_9AGAM</name>
<gene>
    <name evidence="1" type="ORF">BV25DRAFT_1437724</name>
</gene>
<evidence type="ECO:0000313" key="2">
    <source>
        <dbReference type="Proteomes" id="UP000814140"/>
    </source>
</evidence>
<evidence type="ECO:0000313" key="1">
    <source>
        <dbReference type="EMBL" id="KAI0057396.1"/>
    </source>
</evidence>
<protein>
    <submittedName>
        <fullName evidence="1">Uncharacterized protein</fullName>
    </submittedName>
</protein>
<comment type="caution">
    <text evidence="1">The sequence shown here is derived from an EMBL/GenBank/DDBJ whole genome shotgun (WGS) entry which is preliminary data.</text>
</comment>
<reference evidence="1" key="2">
    <citation type="journal article" date="2022" name="New Phytol.">
        <title>Evolutionary transition to the ectomycorrhizal habit in the genomes of a hyperdiverse lineage of mushroom-forming fungi.</title>
        <authorList>
            <person name="Looney B."/>
            <person name="Miyauchi S."/>
            <person name="Morin E."/>
            <person name="Drula E."/>
            <person name="Courty P.E."/>
            <person name="Kohler A."/>
            <person name="Kuo A."/>
            <person name="LaButti K."/>
            <person name="Pangilinan J."/>
            <person name="Lipzen A."/>
            <person name="Riley R."/>
            <person name="Andreopoulos W."/>
            <person name="He G."/>
            <person name="Johnson J."/>
            <person name="Nolan M."/>
            <person name="Tritt A."/>
            <person name="Barry K.W."/>
            <person name="Grigoriev I.V."/>
            <person name="Nagy L.G."/>
            <person name="Hibbett D."/>
            <person name="Henrissat B."/>
            <person name="Matheny P.B."/>
            <person name="Labbe J."/>
            <person name="Martin F.M."/>
        </authorList>
    </citation>
    <scope>NUCLEOTIDE SEQUENCE</scope>
    <source>
        <strain evidence="1">HHB10654</strain>
    </source>
</reference>
<dbReference type="Proteomes" id="UP000814140">
    <property type="component" value="Unassembled WGS sequence"/>
</dbReference>
<accession>A0ACB8SNU4</accession>
<sequence length="791" mass="89074">MHSEGADHHVCATCGASASERCSRCKIVYYCSREHQISDWRKHRKECASEAAAPTVDSIPISPAPIPASAVTSPVSVSSAPPISDTHTASPVKEETCLTLDEDGVRCPEPATHGHRERRCRIHHAQYRNMTKSYKDASRIVDGIDVSAIPDQSQIGSLTEYELATSKARLIKRYLEAIRVEKKGREIHHKRFFLKIDDAHKMRLKVLAKRMVGAVEVLNALLTRAFEIRMDSDPKKSWVQSFQDTPISGAEKTTTPLSRIQNAGEEDAQAESVMQVLERSDAGASQKKASSQERVEAPSEADDPIEMELRAEKRKYLDELYFIRESCEDRIKRRITNPKHREDPEIIRAERIRYDTQLQYMRRIVMHDPVLGQKALDKVSLNDLLLDPDFSVEDFERIWILLAKRMAIGLLWWKDSTLEALAMWSKGDKSGNVANLGKLEDRYPVIGGWVYNTPHKQNMTNEGWWYLLDATRPEANIENRYMRLCNSFDDMHALFSFGALGMMPSPSFCETFSPTFKHERSLLSLCGVIICDAICSPFPSINGPIPTTKPAVRRGHIKWMELESRAYMFGAIRNEPDPFAEAFVAELRARPDLFIVITRSETDPGRQTEIFGPTEDGRPIAQWRFRTFEAPAATLQNRPRGRGSWTVMRSLTDMLYGSGDSVKVDALGAGLPTLKGYMTELAGPKSAGWLFHFKKFPVKYFVIVDATPNRDGTELGKEVAWAAMRARGFAKGAKTSIKYIRASDNVLKKRSEELLGWLPSGVATWKVQTVESQMREMGAGGLVDMMAALNV</sequence>
<dbReference type="EMBL" id="MU277248">
    <property type="protein sequence ID" value="KAI0057396.1"/>
    <property type="molecule type" value="Genomic_DNA"/>
</dbReference>
<keyword evidence="2" id="KW-1185">Reference proteome</keyword>
<reference evidence="1" key="1">
    <citation type="submission" date="2021-03" db="EMBL/GenBank/DDBJ databases">
        <authorList>
            <consortium name="DOE Joint Genome Institute"/>
            <person name="Ahrendt S."/>
            <person name="Looney B.P."/>
            <person name="Miyauchi S."/>
            <person name="Morin E."/>
            <person name="Drula E."/>
            <person name="Courty P.E."/>
            <person name="Chicoki N."/>
            <person name="Fauchery L."/>
            <person name="Kohler A."/>
            <person name="Kuo A."/>
            <person name="Labutti K."/>
            <person name="Pangilinan J."/>
            <person name="Lipzen A."/>
            <person name="Riley R."/>
            <person name="Andreopoulos W."/>
            <person name="He G."/>
            <person name="Johnson J."/>
            <person name="Barry K.W."/>
            <person name="Grigoriev I.V."/>
            <person name="Nagy L."/>
            <person name="Hibbett D."/>
            <person name="Henrissat B."/>
            <person name="Matheny P.B."/>
            <person name="Labbe J."/>
            <person name="Martin F."/>
        </authorList>
    </citation>
    <scope>NUCLEOTIDE SEQUENCE</scope>
    <source>
        <strain evidence="1">HHB10654</strain>
    </source>
</reference>
<proteinExistence type="predicted"/>
<organism evidence="1 2">
    <name type="scientific">Artomyces pyxidatus</name>
    <dbReference type="NCBI Taxonomy" id="48021"/>
    <lineage>
        <taxon>Eukaryota</taxon>
        <taxon>Fungi</taxon>
        <taxon>Dikarya</taxon>
        <taxon>Basidiomycota</taxon>
        <taxon>Agaricomycotina</taxon>
        <taxon>Agaricomycetes</taxon>
        <taxon>Russulales</taxon>
        <taxon>Auriscalpiaceae</taxon>
        <taxon>Artomyces</taxon>
    </lineage>
</organism>